<name>A0A6F9Y6R9_9LACO</name>
<evidence type="ECO:0000256" key="1">
    <source>
        <dbReference type="SAM" id="Phobius"/>
    </source>
</evidence>
<proteinExistence type="predicted"/>
<organism evidence="2">
    <name type="scientific">Ligilactobacillus agilis</name>
    <dbReference type="NCBI Taxonomy" id="1601"/>
    <lineage>
        <taxon>Bacteria</taxon>
        <taxon>Bacillati</taxon>
        <taxon>Bacillota</taxon>
        <taxon>Bacilli</taxon>
        <taxon>Lactobacillales</taxon>
        <taxon>Lactobacillaceae</taxon>
        <taxon>Ligilactobacillus</taxon>
    </lineage>
</organism>
<comment type="caution">
    <text evidence="2">The sequence shown here is derived from an EMBL/GenBank/DDBJ whole genome shotgun (WGS) entry which is preliminary data.</text>
</comment>
<accession>A0A6F9Y6R9</accession>
<sequence length="82" mass="9701">MHYLKLILIERRFHPPMLLLIFYFLSILGAVLVLLTSVVKALNSFLASITVTLTELVNVQQAFTRYKNEQRKRKNLKKKNRR</sequence>
<dbReference type="EMBL" id="BLAP01000062">
    <property type="protein sequence ID" value="GET13118.1"/>
    <property type="molecule type" value="Genomic_DNA"/>
</dbReference>
<keyword evidence="1" id="KW-0812">Transmembrane</keyword>
<reference evidence="2" key="1">
    <citation type="submission" date="2019-10" db="EMBL/GenBank/DDBJ databases">
        <title>Lactobacillus agilis SN811 Whole Genome Sequencing Project.</title>
        <authorList>
            <person name="Suzuki S."/>
            <person name="Endo A."/>
            <person name="Maeno S."/>
            <person name="Shiwa Y."/>
            <person name="Matsutani M."/>
            <person name="Kajikawa A."/>
        </authorList>
    </citation>
    <scope>NUCLEOTIDE SEQUENCE</scope>
    <source>
        <strain evidence="2">SN811</strain>
    </source>
</reference>
<feature type="transmembrane region" description="Helical" evidence="1">
    <location>
        <begin position="45"/>
        <end position="64"/>
    </location>
</feature>
<dbReference type="AlphaFoldDB" id="A0A6F9Y6R9"/>
<dbReference type="Proteomes" id="UP000494160">
    <property type="component" value="Unassembled WGS sequence"/>
</dbReference>
<gene>
    <name evidence="2" type="ORF">SN811_16180</name>
</gene>
<keyword evidence="1" id="KW-0472">Membrane</keyword>
<feature type="transmembrane region" description="Helical" evidence="1">
    <location>
        <begin position="20"/>
        <end position="39"/>
    </location>
</feature>
<evidence type="ECO:0000313" key="2">
    <source>
        <dbReference type="EMBL" id="GET13118.1"/>
    </source>
</evidence>
<keyword evidence="1" id="KW-1133">Transmembrane helix</keyword>
<protein>
    <submittedName>
        <fullName evidence="2">Uncharacterized protein</fullName>
    </submittedName>
</protein>